<dbReference type="GO" id="GO:0000978">
    <property type="term" value="F:RNA polymerase II cis-regulatory region sequence-specific DNA binding"/>
    <property type="evidence" value="ECO:0007669"/>
    <property type="project" value="InterPro"/>
</dbReference>
<protein>
    <recommendedName>
        <fullName evidence="7">Xylanolytic transcriptional activator regulatory domain-containing protein</fullName>
    </recommendedName>
</protein>
<comment type="subcellular location">
    <subcellularLocation>
        <location evidence="1">Nucleus</location>
    </subcellularLocation>
</comment>
<dbReference type="GO" id="GO:0000785">
    <property type="term" value="C:chromatin"/>
    <property type="evidence" value="ECO:0007669"/>
    <property type="project" value="TreeGrafter"/>
</dbReference>
<dbReference type="InterPro" id="IPR051059">
    <property type="entry name" value="VerF-like"/>
</dbReference>
<dbReference type="GO" id="GO:0006351">
    <property type="term" value="P:DNA-templated transcription"/>
    <property type="evidence" value="ECO:0007669"/>
    <property type="project" value="InterPro"/>
</dbReference>
<organism evidence="8 9">
    <name type="scientific">Penicillium brevicompactum</name>
    <dbReference type="NCBI Taxonomy" id="5074"/>
    <lineage>
        <taxon>Eukaryota</taxon>
        <taxon>Fungi</taxon>
        <taxon>Dikarya</taxon>
        <taxon>Ascomycota</taxon>
        <taxon>Pezizomycotina</taxon>
        <taxon>Eurotiomycetes</taxon>
        <taxon>Eurotiomycetidae</taxon>
        <taxon>Eurotiales</taxon>
        <taxon>Aspergillaceae</taxon>
        <taxon>Penicillium</taxon>
    </lineage>
</organism>
<dbReference type="PANTHER" id="PTHR40626">
    <property type="entry name" value="MIP31509P"/>
    <property type="match status" value="1"/>
</dbReference>
<keyword evidence="9" id="KW-1185">Reference proteome</keyword>
<evidence type="ECO:0000256" key="6">
    <source>
        <dbReference type="ARBA" id="ARBA00023242"/>
    </source>
</evidence>
<keyword evidence="5" id="KW-0862">Zinc</keyword>
<proteinExistence type="predicted"/>
<feature type="domain" description="Xylanolytic transcriptional activator regulatory" evidence="7">
    <location>
        <begin position="266"/>
        <end position="309"/>
    </location>
</feature>
<dbReference type="AlphaFoldDB" id="A0A9W9RNV6"/>
<comment type="caution">
    <text evidence="8">The sequence shown here is derived from an EMBL/GenBank/DDBJ whole genome shotgun (WGS) entry which is preliminary data.</text>
</comment>
<dbReference type="InterPro" id="IPR007219">
    <property type="entry name" value="XnlR_reg_dom"/>
</dbReference>
<dbReference type="GO" id="GO:0008270">
    <property type="term" value="F:zinc ion binding"/>
    <property type="evidence" value="ECO:0007669"/>
    <property type="project" value="UniProtKB-KW"/>
</dbReference>
<accession>A0A9W9RNV6</accession>
<keyword evidence="3" id="KW-0677">Repeat</keyword>
<dbReference type="GO" id="GO:0005634">
    <property type="term" value="C:nucleus"/>
    <property type="evidence" value="ECO:0007669"/>
    <property type="project" value="UniProtKB-SubCell"/>
</dbReference>
<sequence length="433" mass="48492">MDDLIHGPHVSSAANWYFLYLPFLFLLPSDLHFLLSTPSNLSSSKIGNIGDISSIGNFGTFGTIPAQIFSTNTHLSRHEESQTLLVVMLRINALSCAYNRLLPRPQPTITAAEETPLAPLVTPDCPDRLLKARIPFLLRYYDANNTVLDLIPALDAGRPKAPSAKLGEAASVPLEPTEGYLDESQLSDSPIEWLNSIELNNLATHNEAHSEPAHHEPRETLLSQRVQELIKNLNQFADSETSRAHLKNAIDQDLFSVTNIRIFEHLYVQHFHRHCPIIHLPTFQAESATLPLLLAMFLGGALYSYPRDTHFLAVDCLDIAEEYLFSLPVLDIGYKGTAPSPLPALEHYEALMALAILLQLQIGRNDHDTRRRIRYERFPRVVHAARSVSLFSARQDDDSSPSQLRAWDAQSETLARYLVLKQLSISIMTDPIS</sequence>
<dbReference type="Pfam" id="PF04082">
    <property type="entry name" value="Fungal_trans"/>
    <property type="match status" value="1"/>
</dbReference>
<evidence type="ECO:0000313" key="9">
    <source>
        <dbReference type="Proteomes" id="UP001148299"/>
    </source>
</evidence>
<reference evidence="8" key="2">
    <citation type="journal article" date="2023" name="IMA Fungus">
        <title>Comparative genomic study of the Penicillium genus elucidates a diverse pangenome and 15 lateral gene transfer events.</title>
        <authorList>
            <person name="Petersen C."/>
            <person name="Sorensen T."/>
            <person name="Nielsen M.R."/>
            <person name="Sondergaard T.E."/>
            <person name="Sorensen J.L."/>
            <person name="Fitzpatrick D.A."/>
            <person name="Frisvad J.C."/>
            <person name="Nielsen K.L."/>
        </authorList>
    </citation>
    <scope>NUCLEOTIDE SEQUENCE</scope>
    <source>
        <strain evidence="8">IBT 35675</strain>
    </source>
</reference>
<evidence type="ECO:0000256" key="5">
    <source>
        <dbReference type="ARBA" id="ARBA00022833"/>
    </source>
</evidence>
<keyword evidence="2" id="KW-0479">Metal-binding</keyword>
<dbReference type="GO" id="GO:0000981">
    <property type="term" value="F:DNA-binding transcription factor activity, RNA polymerase II-specific"/>
    <property type="evidence" value="ECO:0007669"/>
    <property type="project" value="InterPro"/>
</dbReference>
<dbReference type="Proteomes" id="UP001148299">
    <property type="component" value="Unassembled WGS sequence"/>
</dbReference>
<evidence type="ECO:0000256" key="3">
    <source>
        <dbReference type="ARBA" id="ARBA00022737"/>
    </source>
</evidence>
<dbReference type="PANTHER" id="PTHR40626:SF1">
    <property type="entry name" value="TRANSCRIPTION FACTOR WITH C2H2 AND ZN(2)-CYS(6) DNA BINDING DOMAIN (EUROFUNG)"/>
    <property type="match status" value="1"/>
</dbReference>
<evidence type="ECO:0000313" key="8">
    <source>
        <dbReference type="EMBL" id="KAJ5362329.1"/>
    </source>
</evidence>
<keyword evidence="4" id="KW-0863">Zinc-finger</keyword>
<gene>
    <name evidence="8" type="ORF">N7541_003173</name>
</gene>
<name>A0A9W9RNV6_PENBR</name>
<keyword evidence="6" id="KW-0539">Nucleus</keyword>
<evidence type="ECO:0000256" key="2">
    <source>
        <dbReference type="ARBA" id="ARBA00022723"/>
    </source>
</evidence>
<evidence type="ECO:0000256" key="1">
    <source>
        <dbReference type="ARBA" id="ARBA00004123"/>
    </source>
</evidence>
<evidence type="ECO:0000256" key="4">
    <source>
        <dbReference type="ARBA" id="ARBA00022771"/>
    </source>
</evidence>
<evidence type="ECO:0000259" key="7">
    <source>
        <dbReference type="Pfam" id="PF04082"/>
    </source>
</evidence>
<dbReference type="EMBL" id="JAPZBR010000002">
    <property type="protein sequence ID" value="KAJ5362329.1"/>
    <property type="molecule type" value="Genomic_DNA"/>
</dbReference>
<reference evidence="8" key="1">
    <citation type="submission" date="2022-12" db="EMBL/GenBank/DDBJ databases">
        <authorList>
            <person name="Petersen C."/>
        </authorList>
    </citation>
    <scope>NUCLEOTIDE SEQUENCE</scope>
    <source>
        <strain evidence="8">IBT 35675</strain>
    </source>
</reference>